<dbReference type="WBParaSite" id="PS1159_v2.g13343.t1">
    <property type="protein sequence ID" value="PS1159_v2.g13343.t1"/>
    <property type="gene ID" value="PS1159_v2.g13343"/>
</dbReference>
<name>A0AC35F3A0_9BILA</name>
<evidence type="ECO:0000313" key="2">
    <source>
        <dbReference type="WBParaSite" id="PS1159_v2.g13343.t1"/>
    </source>
</evidence>
<sequence length="167" mass="19709">MRWKVAVFFFCFVLFFEIEIYAQNVGNNGEDGGKCDMQEFLNVTKTRKLVKLEKNYYRFDGRNVFIGEEPLAFWLKIDPQITWSLWFSAVLKSQKDLKVSVMPWGCLVKFGKHITVVQKLILKEESVELSKCECQTFVQENETYIIFKVWTENGPLRIEVNLFLLKN</sequence>
<organism evidence="1 2">
    <name type="scientific">Panagrolaimus sp. PS1159</name>
    <dbReference type="NCBI Taxonomy" id="55785"/>
    <lineage>
        <taxon>Eukaryota</taxon>
        <taxon>Metazoa</taxon>
        <taxon>Ecdysozoa</taxon>
        <taxon>Nematoda</taxon>
        <taxon>Chromadorea</taxon>
        <taxon>Rhabditida</taxon>
        <taxon>Tylenchina</taxon>
        <taxon>Panagrolaimomorpha</taxon>
        <taxon>Panagrolaimoidea</taxon>
        <taxon>Panagrolaimidae</taxon>
        <taxon>Panagrolaimus</taxon>
    </lineage>
</organism>
<accession>A0AC35F3A0</accession>
<reference evidence="2" key="1">
    <citation type="submission" date="2022-11" db="UniProtKB">
        <authorList>
            <consortium name="WormBaseParasite"/>
        </authorList>
    </citation>
    <scope>IDENTIFICATION</scope>
</reference>
<evidence type="ECO:0000313" key="1">
    <source>
        <dbReference type="Proteomes" id="UP000887580"/>
    </source>
</evidence>
<proteinExistence type="predicted"/>
<dbReference type="Proteomes" id="UP000887580">
    <property type="component" value="Unplaced"/>
</dbReference>
<protein>
    <submittedName>
        <fullName evidence="2">Uncharacterized protein</fullName>
    </submittedName>
</protein>